<protein>
    <submittedName>
        <fullName evidence="6">TetR family transcriptional regulator</fullName>
    </submittedName>
</protein>
<dbReference type="PANTHER" id="PTHR30055">
    <property type="entry name" value="HTH-TYPE TRANSCRIPTIONAL REGULATOR RUTR"/>
    <property type="match status" value="1"/>
</dbReference>
<evidence type="ECO:0000256" key="2">
    <source>
        <dbReference type="ARBA" id="ARBA00023125"/>
    </source>
</evidence>
<evidence type="ECO:0000259" key="5">
    <source>
        <dbReference type="PROSITE" id="PS50977"/>
    </source>
</evidence>
<sequence length="273" mass="29042">MSADRDEVPAELVRLWRLPAPASGLGRPAALDTERVVRTGVELADRDGLPGATLPRIAKELGVSPMSLYRHVGSKDELLVLMRDLALGSPPDTATAAGTAAGAAAEKWRAGLRQWAVAQRLVNHHHPWLPRLPIAGPPTGPHEIAWMEAGLSALSGTELDWAAKVGSLTLLSGYVRHASLLVQEHAQGRSGTGLSQEEAERAYARSLARLITPERFPQMALLLSSGTFEAAPDGAYDDPVSDHDFVFGLECVLDGIAVAVDRARTATGPRPTP</sequence>
<keyword evidence="2 4" id="KW-0238">DNA-binding</keyword>
<reference evidence="6" key="1">
    <citation type="submission" date="2024-05" db="EMBL/GenBank/DDBJ databases">
        <title>Whole genome shotgun sequence of Streptomyces hygroscopicus NBRC 113678.</title>
        <authorList>
            <person name="Komaki H."/>
            <person name="Tamura T."/>
        </authorList>
    </citation>
    <scope>NUCLEOTIDE SEQUENCE</scope>
    <source>
        <strain evidence="6">N11-34</strain>
    </source>
</reference>
<dbReference type="InterPro" id="IPR036271">
    <property type="entry name" value="Tet_transcr_reg_TetR-rel_C_sf"/>
</dbReference>
<organism evidence="6 7">
    <name type="scientific">Streptomyces hygroscopicus</name>
    <dbReference type="NCBI Taxonomy" id="1912"/>
    <lineage>
        <taxon>Bacteria</taxon>
        <taxon>Bacillati</taxon>
        <taxon>Actinomycetota</taxon>
        <taxon>Actinomycetes</taxon>
        <taxon>Kitasatosporales</taxon>
        <taxon>Streptomycetaceae</taxon>
        <taxon>Streptomyces</taxon>
        <taxon>Streptomyces violaceusniger group</taxon>
    </lineage>
</organism>
<dbReference type="Pfam" id="PF00440">
    <property type="entry name" value="TetR_N"/>
    <property type="match status" value="1"/>
</dbReference>
<keyword evidence="7" id="KW-1185">Reference proteome</keyword>
<dbReference type="InterPro" id="IPR004111">
    <property type="entry name" value="Repressor_TetR_C"/>
</dbReference>
<dbReference type="Proteomes" id="UP001054854">
    <property type="component" value="Unassembled WGS sequence"/>
</dbReference>
<dbReference type="InterPro" id="IPR001647">
    <property type="entry name" value="HTH_TetR"/>
</dbReference>
<dbReference type="InterPro" id="IPR050109">
    <property type="entry name" value="HTH-type_TetR-like_transc_reg"/>
</dbReference>
<dbReference type="Gene3D" id="1.10.10.60">
    <property type="entry name" value="Homeodomain-like"/>
    <property type="match status" value="1"/>
</dbReference>
<gene>
    <name evidence="6" type="ORF">TPA0910_01040</name>
</gene>
<dbReference type="RefSeq" id="WP_236255624.1">
    <property type="nucleotide sequence ID" value="NZ_BNEK01000002.1"/>
</dbReference>
<evidence type="ECO:0000256" key="3">
    <source>
        <dbReference type="ARBA" id="ARBA00023163"/>
    </source>
</evidence>
<dbReference type="PROSITE" id="PS50977">
    <property type="entry name" value="HTH_TETR_2"/>
    <property type="match status" value="1"/>
</dbReference>
<feature type="domain" description="HTH tetR-type" evidence="5">
    <location>
        <begin position="30"/>
        <end position="90"/>
    </location>
</feature>
<proteinExistence type="predicted"/>
<accession>A0ABQ3TRV3</accession>
<dbReference type="PANTHER" id="PTHR30055:SF151">
    <property type="entry name" value="TRANSCRIPTIONAL REGULATORY PROTEIN"/>
    <property type="match status" value="1"/>
</dbReference>
<comment type="caution">
    <text evidence="6">The sequence shown here is derived from an EMBL/GenBank/DDBJ whole genome shotgun (WGS) entry which is preliminary data.</text>
</comment>
<evidence type="ECO:0000313" key="6">
    <source>
        <dbReference type="EMBL" id="GHJ25671.1"/>
    </source>
</evidence>
<dbReference type="EMBL" id="BNEK01000002">
    <property type="protein sequence ID" value="GHJ25671.1"/>
    <property type="molecule type" value="Genomic_DNA"/>
</dbReference>
<dbReference type="InterPro" id="IPR009057">
    <property type="entry name" value="Homeodomain-like_sf"/>
</dbReference>
<name>A0ABQ3TRV3_STRHY</name>
<evidence type="ECO:0000256" key="4">
    <source>
        <dbReference type="PROSITE-ProRule" id="PRU00335"/>
    </source>
</evidence>
<feature type="DNA-binding region" description="H-T-H motif" evidence="4">
    <location>
        <begin position="53"/>
        <end position="72"/>
    </location>
</feature>
<dbReference type="Gene3D" id="1.10.357.10">
    <property type="entry name" value="Tetracycline Repressor, domain 2"/>
    <property type="match status" value="1"/>
</dbReference>
<dbReference type="SUPFAM" id="SSF48498">
    <property type="entry name" value="Tetracyclin repressor-like, C-terminal domain"/>
    <property type="match status" value="1"/>
</dbReference>
<evidence type="ECO:0000313" key="7">
    <source>
        <dbReference type="Proteomes" id="UP001054854"/>
    </source>
</evidence>
<keyword evidence="3" id="KW-0804">Transcription</keyword>
<evidence type="ECO:0000256" key="1">
    <source>
        <dbReference type="ARBA" id="ARBA00023015"/>
    </source>
</evidence>
<dbReference type="SUPFAM" id="SSF46689">
    <property type="entry name" value="Homeodomain-like"/>
    <property type="match status" value="1"/>
</dbReference>
<keyword evidence="1" id="KW-0805">Transcription regulation</keyword>
<dbReference type="Pfam" id="PF02909">
    <property type="entry name" value="TetR_C_1"/>
    <property type="match status" value="1"/>
</dbReference>